<sequence>MLKEKDGIFGYKRPFRTAERPMADEQTPAGHSFQTATISACAVCCAAGKAHRRSHIIRIEKNTMYSEDADEKNAGEWAAGTTTITCWRNLAQRHREAPLYDSGSQKAQTLDCRAEWDVAFDSEHRPLLLNLKLLFQKRSRGVQSQPNIDMAGQMDEECRNRFCEMVSSIAKKTPPVLMPRKRFAFAPAETRSTCHVACVARITGDLSQEKRLRRKLDSQLKCDRENEWTTRAK</sequence>
<evidence type="ECO:0008006" key="3">
    <source>
        <dbReference type="Google" id="ProtNLM"/>
    </source>
</evidence>
<proteinExistence type="predicted"/>
<name>A0ABR1EFI3_NECAM</name>
<organism evidence="1 2">
    <name type="scientific">Necator americanus</name>
    <name type="common">Human hookworm</name>
    <dbReference type="NCBI Taxonomy" id="51031"/>
    <lineage>
        <taxon>Eukaryota</taxon>
        <taxon>Metazoa</taxon>
        <taxon>Ecdysozoa</taxon>
        <taxon>Nematoda</taxon>
        <taxon>Chromadorea</taxon>
        <taxon>Rhabditida</taxon>
        <taxon>Rhabditina</taxon>
        <taxon>Rhabditomorpha</taxon>
        <taxon>Strongyloidea</taxon>
        <taxon>Ancylostomatidae</taxon>
        <taxon>Bunostominae</taxon>
        <taxon>Necator</taxon>
    </lineage>
</organism>
<accession>A0ABR1EFI3</accession>
<protein>
    <recommendedName>
        <fullName evidence="3">Endonuclease/exonuclease/phosphatase domain-containing protein</fullName>
    </recommendedName>
</protein>
<gene>
    <name evidence="1" type="primary">Necator_chrX.g22002</name>
    <name evidence="1" type="ORF">RB195_021841</name>
</gene>
<keyword evidence="2" id="KW-1185">Reference proteome</keyword>
<reference evidence="1 2" key="1">
    <citation type="submission" date="2023-08" db="EMBL/GenBank/DDBJ databases">
        <title>A Necator americanus chromosomal reference genome.</title>
        <authorList>
            <person name="Ilik V."/>
            <person name="Petrzelkova K.J."/>
            <person name="Pardy F."/>
            <person name="Fuh T."/>
            <person name="Niatou-Singa F.S."/>
            <person name="Gouil Q."/>
            <person name="Baker L."/>
            <person name="Ritchie M.E."/>
            <person name="Jex A.R."/>
            <person name="Gazzola D."/>
            <person name="Li H."/>
            <person name="Toshio Fujiwara R."/>
            <person name="Zhan B."/>
            <person name="Aroian R.V."/>
            <person name="Pafco B."/>
            <person name="Schwarz E.M."/>
        </authorList>
    </citation>
    <scope>NUCLEOTIDE SEQUENCE [LARGE SCALE GENOMIC DNA]</scope>
    <source>
        <strain evidence="1 2">Aroian</strain>
        <tissue evidence="1">Whole animal</tissue>
    </source>
</reference>
<evidence type="ECO:0000313" key="2">
    <source>
        <dbReference type="Proteomes" id="UP001303046"/>
    </source>
</evidence>
<evidence type="ECO:0000313" key="1">
    <source>
        <dbReference type="EMBL" id="KAK6760526.1"/>
    </source>
</evidence>
<dbReference type="EMBL" id="JAVFWL010000006">
    <property type="protein sequence ID" value="KAK6760526.1"/>
    <property type="molecule type" value="Genomic_DNA"/>
</dbReference>
<comment type="caution">
    <text evidence="1">The sequence shown here is derived from an EMBL/GenBank/DDBJ whole genome shotgun (WGS) entry which is preliminary data.</text>
</comment>
<dbReference type="Proteomes" id="UP001303046">
    <property type="component" value="Unassembled WGS sequence"/>
</dbReference>